<name>A0A2A5WTY4_9GAMM</name>
<organism evidence="1 2">
    <name type="scientific">OM182 bacterium MED-G24</name>
    <dbReference type="NCBI Taxonomy" id="1986255"/>
    <lineage>
        <taxon>Bacteria</taxon>
        <taxon>Pseudomonadati</taxon>
        <taxon>Pseudomonadota</taxon>
        <taxon>Gammaproteobacteria</taxon>
        <taxon>OMG group</taxon>
        <taxon>OM182 clade</taxon>
    </lineage>
</organism>
<evidence type="ECO:0000313" key="2">
    <source>
        <dbReference type="Proteomes" id="UP000219327"/>
    </source>
</evidence>
<evidence type="ECO:0000313" key="1">
    <source>
        <dbReference type="EMBL" id="PDH40010.1"/>
    </source>
</evidence>
<comment type="caution">
    <text evidence="1">The sequence shown here is derived from an EMBL/GenBank/DDBJ whole genome shotgun (WGS) entry which is preliminary data.</text>
</comment>
<accession>A0A2A5WTY4</accession>
<reference evidence="1 2" key="1">
    <citation type="submission" date="2017-08" db="EMBL/GenBank/DDBJ databases">
        <title>Fine stratification of microbial communities through a metagenomic profile of the photic zone.</title>
        <authorList>
            <person name="Haro-Moreno J.M."/>
            <person name="Lopez-Perez M."/>
            <person name="De La Torre J."/>
            <person name="Picazo A."/>
            <person name="Camacho A."/>
            <person name="Rodriguez-Valera F."/>
        </authorList>
    </citation>
    <scope>NUCLEOTIDE SEQUENCE [LARGE SCALE GENOMIC DNA]</scope>
    <source>
        <strain evidence="1">MED-G24</strain>
    </source>
</reference>
<protein>
    <submittedName>
        <fullName evidence="1">Uncharacterized protein</fullName>
    </submittedName>
</protein>
<proteinExistence type="predicted"/>
<dbReference type="EMBL" id="NTKD01000016">
    <property type="protein sequence ID" value="PDH40010.1"/>
    <property type="molecule type" value="Genomic_DNA"/>
</dbReference>
<sequence length="186" mass="21623">MGEFVSSIAVLVTLIYLAVQLKQTKDIALRQARDHRANRSLELFLMAAESDYIVPAMTRGEGDFQWGFSRAFQERGLSNEEAMRIMFWSMAQFRHYEALWRGTFDDDERQRMDNNIRRKFSHGLGALYFEHIITNTGGDDFSDHVVELITAFREEDSWSATRTMPGARSKAPQFSRVYPQIVDQKR</sequence>
<dbReference type="AlphaFoldDB" id="A0A2A5WTY4"/>
<gene>
    <name evidence="1" type="ORF">CNE99_04405</name>
</gene>
<dbReference type="Proteomes" id="UP000219327">
    <property type="component" value="Unassembled WGS sequence"/>
</dbReference>